<feature type="transmembrane region" description="Helical" evidence="6">
    <location>
        <begin position="417"/>
        <end position="444"/>
    </location>
</feature>
<dbReference type="Pfam" id="PF03772">
    <property type="entry name" value="Competence"/>
    <property type="match status" value="1"/>
</dbReference>
<feature type="transmembrane region" description="Helical" evidence="6">
    <location>
        <begin position="7"/>
        <end position="25"/>
    </location>
</feature>
<comment type="subcellular location">
    <subcellularLocation>
        <location evidence="1">Cell membrane</location>
        <topology evidence="1">Multi-pass membrane protein</topology>
    </subcellularLocation>
</comment>
<keyword evidence="10" id="KW-1185">Reference proteome</keyword>
<keyword evidence="2" id="KW-1003">Cell membrane</keyword>
<feature type="transmembrane region" description="Helical" evidence="6">
    <location>
        <begin position="335"/>
        <end position="354"/>
    </location>
</feature>
<feature type="transmembrane region" description="Helical" evidence="6">
    <location>
        <begin position="360"/>
        <end position="376"/>
    </location>
</feature>
<feature type="domain" description="ComEC/Rec2-related protein" evidence="7">
    <location>
        <begin position="235"/>
        <end position="504"/>
    </location>
</feature>
<keyword evidence="3 6" id="KW-0812">Transmembrane</keyword>
<dbReference type="PANTHER" id="PTHR30619:SF1">
    <property type="entry name" value="RECOMBINATION PROTEIN 2"/>
    <property type="match status" value="1"/>
</dbReference>
<dbReference type="Pfam" id="PF13567">
    <property type="entry name" value="DUF4131"/>
    <property type="match status" value="1"/>
</dbReference>
<feature type="transmembrane region" description="Helical" evidence="6">
    <location>
        <begin position="289"/>
        <end position="306"/>
    </location>
</feature>
<feature type="domain" description="DUF4131" evidence="8">
    <location>
        <begin position="31"/>
        <end position="190"/>
    </location>
</feature>
<feature type="transmembrane region" description="Helical" evidence="6">
    <location>
        <begin position="31"/>
        <end position="50"/>
    </location>
</feature>
<proteinExistence type="predicted"/>
<organism evidence="9 10">
    <name type="scientific">Flavivirga jejuensis</name>
    <dbReference type="NCBI Taxonomy" id="870487"/>
    <lineage>
        <taxon>Bacteria</taxon>
        <taxon>Pseudomonadati</taxon>
        <taxon>Bacteroidota</taxon>
        <taxon>Flavobacteriia</taxon>
        <taxon>Flavobacteriales</taxon>
        <taxon>Flavobacteriaceae</taxon>
        <taxon>Flavivirga</taxon>
    </lineage>
</organism>
<evidence type="ECO:0000256" key="3">
    <source>
        <dbReference type="ARBA" id="ARBA00022692"/>
    </source>
</evidence>
<feature type="transmembrane region" description="Helical" evidence="6">
    <location>
        <begin position="57"/>
        <end position="78"/>
    </location>
</feature>
<feature type="transmembrane region" description="Helical" evidence="6">
    <location>
        <begin position="388"/>
        <end position="411"/>
    </location>
</feature>
<accession>A0ABT8WV08</accession>
<reference evidence="9" key="1">
    <citation type="submission" date="2023-07" db="EMBL/GenBank/DDBJ databases">
        <title>Two novel species in the genus Flavivirga.</title>
        <authorList>
            <person name="Kwon K."/>
        </authorList>
    </citation>
    <scope>NUCLEOTIDE SEQUENCE</scope>
    <source>
        <strain evidence="9">KACC 14158</strain>
    </source>
</reference>
<sequence>MQLLNFTIIKLTVCLIVGIVINYIFRIPLHISLYITTSFFVILLLFYFIAKKQFISTSWFGAFSFLVMISIGVLTANLNNEKNALNHYTNKTSIENGVLKAITFRIRDVLKSGNFYDKYVIDLLEIDGSKVSGTSLLNIQKDSLETALKVDAIFTSKTHFYNLKAPLNPHQFDYKNYLEKKYIYHQLFSSNQSLFRVKSNTYTLFGLADTIREYINSKLKLYNFKPDELAIINALLLGQRQDISKSIYSSYTNAGAIHILAVSGLHVGIILIILTLLLKPIEAFKHGKLIKTILLVTLLWCFAFIAGLSASVTRATTMFSIVAIAINLKRPTNIYNTLAISMFIILLFKPLFLFDVGFQLSYLAVFAIVIIDPLIYKRWQPKSKLVDFYWHTFTITFSAQLGIIPISLYYFHQFPSLFFISNLVIIPFLKLILGLGILIIVLASLNLLPQFIATIYGRIIGLMNDFVGWISRQESFLLKDVAFSVLYVLASYLVIIYLIKLLKKWHYSNLKYLLIAILIFQSVIIYSNYNKSENEFIVFHKSKHSLIGNTTNKKMVVAHDFGTSSKVKNNIIRDYTIGNHINVIKKDSLQSMYLLNNKKLLIIDSLGVYNIKSFEPDYLLLRQSPKINLNRLIDSIKPKYIIADGSNYKSYVERWETICKKRKLPFHQTHEKGAFIIKY</sequence>
<evidence type="ECO:0000259" key="7">
    <source>
        <dbReference type="Pfam" id="PF03772"/>
    </source>
</evidence>
<feature type="transmembrane region" description="Helical" evidence="6">
    <location>
        <begin position="510"/>
        <end position="529"/>
    </location>
</feature>
<dbReference type="PANTHER" id="PTHR30619">
    <property type="entry name" value="DNA INTERNALIZATION/COMPETENCE PROTEIN COMEC/REC2"/>
    <property type="match status" value="1"/>
</dbReference>
<evidence type="ECO:0000259" key="8">
    <source>
        <dbReference type="Pfam" id="PF13567"/>
    </source>
</evidence>
<keyword evidence="5 6" id="KW-0472">Membrane</keyword>
<dbReference type="InterPro" id="IPR004477">
    <property type="entry name" value="ComEC_N"/>
</dbReference>
<feature type="transmembrane region" description="Helical" evidence="6">
    <location>
        <begin position="451"/>
        <end position="470"/>
    </location>
</feature>
<evidence type="ECO:0000256" key="5">
    <source>
        <dbReference type="ARBA" id="ARBA00023136"/>
    </source>
</evidence>
<dbReference type="InterPro" id="IPR025405">
    <property type="entry name" value="DUF4131"/>
</dbReference>
<feature type="transmembrane region" description="Helical" evidence="6">
    <location>
        <begin position="255"/>
        <end position="277"/>
    </location>
</feature>
<dbReference type="InterPro" id="IPR052159">
    <property type="entry name" value="Competence_DNA_uptake"/>
</dbReference>
<feature type="transmembrane region" description="Helical" evidence="6">
    <location>
        <begin position="476"/>
        <end position="498"/>
    </location>
</feature>
<comment type="caution">
    <text evidence="9">The sequence shown here is derived from an EMBL/GenBank/DDBJ whole genome shotgun (WGS) entry which is preliminary data.</text>
</comment>
<evidence type="ECO:0000256" key="2">
    <source>
        <dbReference type="ARBA" id="ARBA00022475"/>
    </source>
</evidence>
<protein>
    <submittedName>
        <fullName evidence="9">ComEC/Rec2 family competence protein</fullName>
    </submittedName>
</protein>
<gene>
    <name evidence="9" type="ORF">Q4Q40_22750</name>
</gene>
<dbReference type="EMBL" id="JAUOEL010000011">
    <property type="protein sequence ID" value="MDO5977027.1"/>
    <property type="molecule type" value="Genomic_DNA"/>
</dbReference>
<evidence type="ECO:0000313" key="9">
    <source>
        <dbReference type="EMBL" id="MDO5977027.1"/>
    </source>
</evidence>
<evidence type="ECO:0000256" key="6">
    <source>
        <dbReference type="SAM" id="Phobius"/>
    </source>
</evidence>
<dbReference type="NCBIfam" id="TIGR00360">
    <property type="entry name" value="ComEC_N-term"/>
    <property type="match status" value="1"/>
</dbReference>
<keyword evidence="4 6" id="KW-1133">Transmembrane helix</keyword>
<evidence type="ECO:0000256" key="1">
    <source>
        <dbReference type="ARBA" id="ARBA00004651"/>
    </source>
</evidence>
<evidence type="ECO:0000256" key="4">
    <source>
        <dbReference type="ARBA" id="ARBA00022989"/>
    </source>
</evidence>
<name>A0ABT8WV08_9FLAO</name>
<dbReference type="Proteomes" id="UP001176806">
    <property type="component" value="Unassembled WGS sequence"/>
</dbReference>
<evidence type="ECO:0000313" key="10">
    <source>
        <dbReference type="Proteomes" id="UP001176806"/>
    </source>
</evidence>
<dbReference type="RefSeq" id="WP_303304360.1">
    <property type="nucleotide sequence ID" value="NZ_BAABDA010000003.1"/>
</dbReference>